<dbReference type="SUPFAM" id="SSF48452">
    <property type="entry name" value="TPR-like"/>
    <property type="match status" value="2"/>
</dbReference>
<dbReference type="KEGG" id="strr:EKD16_05395"/>
<accession>A0A4P6PXM4</accession>
<dbReference type="InterPro" id="IPR011990">
    <property type="entry name" value="TPR-like_helical_dom_sf"/>
</dbReference>
<evidence type="ECO:0008006" key="3">
    <source>
        <dbReference type="Google" id="ProtNLM"/>
    </source>
</evidence>
<keyword evidence="2" id="KW-1185">Reference proteome</keyword>
<dbReference type="Gene3D" id="1.25.40.10">
    <property type="entry name" value="Tetratricopeptide repeat domain"/>
    <property type="match status" value="1"/>
</dbReference>
<organism evidence="1 2">
    <name type="scientific">Streptomonospora litoralis</name>
    <dbReference type="NCBI Taxonomy" id="2498135"/>
    <lineage>
        <taxon>Bacteria</taxon>
        <taxon>Bacillati</taxon>
        <taxon>Actinomycetota</taxon>
        <taxon>Actinomycetes</taxon>
        <taxon>Streptosporangiales</taxon>
        <taxon>Nocardiopsidaceae</taxon>
        <taxon>Streptomonospora</taxon>
    </lineage>
</organism>
<evidence type="ECO:0000313" key="1">
    <source>
        <dbReference type="EMBL" id="QBI52885.1"/>
    </source>
</evidence>
<reference evidence="1 2" key="1">
    <citation type="submission" date="2019-02" db="EMBL/GenBank/DDBJ databases">
        <authorList>
            <person name="Khodamoradi S."/>
            <person name="Hahnke R.L."/>
            <person name="Kaempfer P."/>
            <person name="Schumann P."/>
            <person name="Rohde M."/>
            <person name="Steinert M."/>
            <person name="Luzhetskyy A."/>
            <person name="Wink J."/>
            <person name="Ruckert C."/>
        </authorList>
    </citation>
    <scope>NUCLEOTIDE SEQUENCE [LARGE SCALE GENOMIC DNA]</scope>
    <source>
        <strain evidence="1 2">M2</strain>
    </source>
</reference>
<dbReference type="OrthoDB" id="3885120at2"/>
<evidence type="ECO:0000313" key="2">
    <source>
        <dbReference type="Proteomes" id="UP000292235"/>
    </source>
</evidence>
<dbReference type="AlphaFoldDB" id="A0A4P6PXM4"/>
<dbReference type="RefSeq" id="WP_131097353.1">
    <property type="nucleotide sequence ID" value="NZ_CP036455.1"/>
</dbReference>
<gene>
    <name evidence="1" type="ORF">EKD16_05395</name>
</gene>
<protein>
    <recommendedName>
        <fullName evidence="3">Tetratricopeptide repeat protein</fullName>
    </recommendedName>
</protein>
<proteinExistence type="predicted"/>
<name>A0A4P6PXM4_9ACTN</name>
<dbReference type="EMBL" id="CP036455">
    <property type="protein sequence ID" value="QBI52885.1"/>
    <property type="molecule type" value="Genomic_DNA"/>
</dbReference>
<sequence>MTDHTPSPAPDSHAPVDLSRLPRRARALLEVASLLDPEGFPAEVLTGLGVLDVAPYLREAPGQPRPVARRILAALRPKGSDARTVQRAFAQLVQHGHLVGDPSSTVRVPEAARRAALAALAGDALTFAAGTAADALDGYWSYRLDLNPTAPEHPGLDPVMLANTAALSETAGDILVELSHDLLFQFGHRLRATRRPVEEEADYWRRLAAEFERLQGPDTDDALGAREQLAGAYIERGGREEAETAVELYDALLADRHRVHEPGHEETFATAVNRGAALALAGRAEEAVAALQKVATEAADRGAGWPTTSHVRDRLALAHRLAGRPETALSLLQEAVGTEEEAHGRFSRPALEARLALAGGLREAERKDEAADAYRAVLHDVRARYDSRNPEHPMLIGRAESALAELGSPAFEE</sequence>
<dbReference type="Proteomes" id="UP000292235">
    <property type="component" value="Chromosome"/>
</dbReference>